<accession>A0A0S3RXQ8</accession>
<evidence type="ECO:0000313" key="2">
    <source>
        <dbReference type="Proteomes" id="UP000291084"/>
    </source>
</evidence>
<keyword evidence="2" id="KW-1185">Reference proteome</keyword>
<dbReference type="AlphaFoldDB" id="A0A0S3RXQ8"/>
<protein>
    <submittedName>
        <fullName evidence="1">Uncharacterized protein</fullName>
    </submittedName>
</protein>
<name>A0A0S3RXQ8_PHAAN</name>
<evidence type="ECO:0000313" key="1">
    <source>
        <dbReference type="EMBL" id="BAT85398.1"/>
    </source>
</evidence>
<dbReference type="Proteomes" id="UP000291084">
    <property type="component" value="Chromosome 4"/>
</dbReference>
<organism evidence="1 2">
    <name type="scientific">Vigna angularis var. angularis</name>
    <dbReference type="NCBI Taxonomy" id="157739"/>
    <lineage>
        <taxon>Eukaryota</taxon>
        <taxon>Viridiplantae</taxon>
        <taxon>Streptophyta</taxon>
        <taxon>Embryophyta</taxon>
        <taxon>Tracheophyta</taxon>
        <taxon>Spermatophyta</taxon>
        <taxon>Magnoliopsida</taxon>
        <taxon>eudicotyledons</taxon>
        <taxon>Gunneridae</taxon>
        <taxon>Pentapetalae</taxon>
        <taxon>rosids</taxon>
        <taxon>fabids</taxon>
        <taxon>Fabales</taxon>
        <taxon>Fabaceae</taxon>
        <taxon>Papilionoideae</taxon>
        <taxon>50 kb inversion clade</taxon>
        <taxon>NPAAA clade</taxon>
        <taxon>indigoferoid/millettioid clade</taxon>
        <taxon>Phaseoleae</taxon>
        <taxon>Vigna</taxon>
    </lineage>
</organism>
<proteinExistence type="predicted"/>
<dbReference type="EMBL" id="AP015037">
    <property type="protein sequence ID" value="BAT85398.1"/>
    <property type="molecule type" value="Genomic_DNA"/>
</dbReference>
<gene>
    <name evidence="1" type="primary">Vigan.04G293900</name>
    <name evidence="1" type="ORF">VIGAN_04293900</name>
</gene>
<sequence length="90" mass="10377">MSLHYICITTDVPPVNLNQSQLFNSNHLLIFLNSTNPTVQSRITTQFQIDPSRQIRDIKRKSMKLDPFDQCNLAISFSSQCHHIPRVHSV</sequence>
<reference evidence="1 2" key="1">
    <citation type="journal article" date="2015" name="Sci. Rep.">
        <title>The power of single molecule real-time sequencing technology in the de novo assembly of a eukaryotic genome.</title>
        <authorList>
            <person name="Sakai H."/>
            <person name="Naito K."/>
            <person name="Ogiso-Tanaka E."/>
            <person name="Takahashi Y."/>
            <person name="Iseki K."/>
            <person name="Muto C."/>
            <person name="Satou K."/>
            <person name="Teruya K."/>
            <person name="Shiroma A."/>
            <person name="Shimoji M."/>
            <person name="Hirano T."/>
            <person name="Itoh T."/>
            <person name="Kaga A."/>
            <person name="Tomooka N."/>
        </authorList>
    </citation>
    <scope>NUCLEOTIDE SEQUENCE [LARGE SCALE GENOMIC DNA]</scope>
    <source>
        <strain evidence="2">cv. Shumari</strain>
    </source>
</reference>